<evidence type="ECO:0000313" key="3">
    <source>
        <dbReference type="Proteomes" id="UP000243579"/>
    </source>
</evidence>
<keyword evidence="3" id="KW-1185">Reference proteome</keyword>
<dbReference type="Proteomes" id="UP000243579">
    <property type="component" value="Unassembled WGS sequence"/>
</dbReference>
<reference evidence="2 3" key="1">
    <citation type="journal article" date="2014" name="Genome Biol. Evol.">
        <title>The secreted proteins of Achlya hypogyna and Thraustotheca clavata identify the ancestral oomycete secretome and reveal gene acquisitions by horizontal gene transfer.</title>
        <authorList>
            <person name="Misner I."/>
            <person name="Blouin N."/>
            <person name="Leonard G."/>
            <person name="Richards T.A."/>
            <person name="Lane C.E."/>
        </authorList>
    </citation>
    <scope>NUCLEOTIDE SEQUENCE [LARGE SCALE GENOMIC DNA]</scope>
    <source>
        <strain evidence="2 3">ATCC 48635</strain>
    </source>
</reference>
<name>A0A1V9YF91_ACHHY</name>
<feature type="transmembrane region" description="Helical" evidence="1">
    <location>
        <begin position="585"/>
        <end position="611"/>
    </location>
</feature>
<protein>
    <submittedName>
        <fullName evidence="2">Uncharacterized protein</fullName>
    </submittedName>
</protein>
<comment type="caution">
    <text evidence="2">The sequence shown here is derived from an EMBL/GenBank/DDBJ whole genome shotgun (WGS) entry which is preliminary data.</text>
</comment>
<gene>
    <name evidence="2" type="ORF">ACHHYP_13562</name>
</gene>
<feature type="transmembrane region" description="Helical" evidence="1">
    <location>
        <begin position="754"/>
        <end position="776"/>
    </location>
</feature>
<keyword evidence="1" id="KW-1133">Transmembrane helix</keyword>
<organism evidence="2 3">
    <name type="scientific">Achlya hypogyna</name>
    <name type="common">Oomycete</name>
    <name type="synonym">Protoachlya hypogyna</name>
    <dbReference type="NCBI Taxonomy" id="1202772"/>
    <lineage>
        <taxon>Eukaryota</taxon>
        <taxon>Sar</taxon>
        <taxon>Stramenopiles</taxon>
        <taxon>Oomycota</taxon>
        <taxon>Saprolegniomycetes</taxon>
        <taxon>Saprolegniales</taxon>
        <taxon>Achlyaceae</taxon>
        <taxon>Achlya</taxon>
    </lineage>
</organism>
<feature type="transmembrane region" description="Helical" evidence="1">
    <location>
        <begin position="893"/>
        <end position="913"/>
    </location>
</feature>
<feature type="transmembrane region" description="Helical" evidence="1">
    <location>
        <begin position="1565"/>
        <end position="1583"/>
    </location>
</feature>
<feature type="transmembrane region" description="Helical" evidence="1">
    <location>
        <begin position="21"/>
        <end position="42"/>
    </location>
</feature>
<keyword evidence="1" id="KW-0812">Transmembrane</keyword>
<feature type="transmembrane region" description="Helical" evidence="1">
    <location>
        <begin position="1524"/>
        <end position="1545"/>
    </location>
</feature>
<keyword evidence="1" id="KW-0472">Membrane</keyword>
<evidence type="ECO:0000313" key="2">
    <source>
        <dbReference type="EMBL" id="OQR84307.1"/>
    </source>
</evidence>
<feature type="transmembrane region" description="Helical" evidence="1">
    <location>
        <begin position="1595"/>
        <end position="1616"/>
    </location>
</feature>
<sequence length="1766" mass="190823">MRRVIPSADKYAEVPPVVHHRGYSALGFLYTWFTVGCGFYYLSIVSSHAMTDYWWRDYNVSGVQTFVAQIFHNHLLGAAPSLDLAAPGTGISASFAAPSTVIAQSVGYARKKLLANYSTSLPDIVTVLRAGGFGASRTFFAPLCWVDFERSMELALSAARQTRCAAMFGANAALYFEPIARNCDKATFTSSPDAAAYTKSIFYYNASQAWFSATFAMPRLSVAGEVTYWADHGVTTWQTQLQNLFQNGITETISVVSALGRHQAVTINAAPYVMRDFGLWTTVQAYAGMWNIVGQAADSARRLVRNRPGFVDADWDGLNPGVAVNATRTAIGPFGSIDLLAVPLPPSLVTLFWTVQTTVFAAVAAGFDGVEVYSALGTVQLTPTPPDWQLGNVSYYGGNPLCTAATGVDFALDGFGYYDGCATTDALTIRLRQMSALFAVTAVGATATSISAACALSSSSLTACEALLTDALTVYHAIPALETLAPLVTAAAADVAAISMVQMVLLNATTPAMFYQRMVPSTATDPWAIYGWVTLCDWISGFREVYTMLGDVGDATLMTREEAPTPLAASATEVPSSACTYVSYIIYYVSGAFTAVVVVMTVMGLTIRGNVLGYNLLQVNRVVGPVWIGRPFLFLRAMSAIMLLSTASIVLVDTHGVTRFVTARRNLIESAVVAGEATWLTYVFNDVLVPFTGEYTRYYAPVSTAVSWLVHFATDAVSPVIVETALQSNCTTLVVGQQIQCTGGTLYIGNFSRLVALMLLNVGSVLGTFGILYALYPRIAPHRRLATSFEPHLSIAAPSHAFLAKQPGDEALMDEVCCVMSGMVPLKRTSLFDTKLWVSLTNVSSEREGYLLHGASFRYHAPPHPDLHKKAPTSKNLIAHVVMGWQANIRVRALVGCAYLVSTLLGSYTYLVLTSSKMSNDFWWEGFNSTAHQTFVANWYNTQLLLTSRVNGTVALDTTAYSDASQMYGTSTAQVATAAFYTTALQLEANTVPNVIASLRSMDGCAIPWIFTAYCWVDFDRMWSVAATAARQTRCSAAQTTNGAAYLEAMVRNVDLVGFLECWAPAWTQGILGHLKTTTAGSEWWAAVQAANGALSVADEAHHWVTAGVIRYTSQWQNFKRLGLVETFAIQNAFGYAYPLTLKSSNGSLALATETSMQLYWGWASDLNAVGVNGSGATGSSLVRDSATFIYANATPADLYAANGTLALPMGAPFALLVMSIGPFGSIDATRVGVPALWRGLRASMNTLLSEMLTASVELQAAVTALANPGSFTILPTPWMQVNNFYSSTILCDSNTVSDTVQPFFTATGSCTYNSLEQLQSSTLDVLQAVVLTGLVHETTSNATLQSICTHESLVPSDCATLLVEAVALLHKTMVNVTTNELVATGQVVRSIIQQDVGLEIIQTLYMNGSAELSRLPFFDDADPTMDLFAWLYVMDWVSGKREVITITGDRGSLTTMSTESIKILTAANALELPTSLSTYIRSAIQYITVLLVLVSTMVLGYIGGTRGYIEGMNMLELNRVAGIVWVGRPFLALRGMTAICLLSTAKLDMARSGKQFYLASEATAWYTTVLASGEMGWLVYIINDVFSVWSAEYTMGYAVKSGIVAWGASGLWSLVSPVAHSATIDRTCSLDVVDYQAVCNAGVVAIGSFNRLCGLVGLAFCSALFCYVVERFQHPQLRGLPGHAESLLLSSPGRYMFEKEHWEGHGVYYMDKASGAINGVLSVEWGDRLYLFDIKMWRKYCIDRARYPALADKATIRAIPLIAQG</sequence>
<dbReference type="EMBL" id="JNBR01001915">
    <property type="protein sequence ID" value="OQR84307.1"/>
    <property type="molecule type" value="Genomic_DNA"/>
</dbReference>
<evidence type="ECO:0000256" key="1">
    <source>
        <dbReference type="SAM" id="Phobius"/>
    </source>
</evidence>
<feature type="transmembrane region" description="Helical" evidence="1">
    <location>
        <begin position="1650"/>
        <end position="1670"/>
    </location>
</feature>
<dbReference type="OrthoDB" id="77710at2759"/>
<proteinExistence type="predicted"/>
<feature type="transmembrane region" description="Helical" evidence="1">
    <location>
        <begin position="632"/>
        <end position="652"/>
    </location>
</feature>
<accession>A0A1V9YF91</accession>
<feature type="transmembrane region" description="Helical" evidence="1">
    <location>
        <begin position="1484"/>
        <end position="1503"/>
    </location>
</feature>